<comment type="caution">
    <text evidence="1">The sequence shown here is derived from an EMBL/GenBank/DDBJ whole genome shotgun (WGS) entry which is preliminary data.</text>
</comment>
<name>A0ABS5AF44_9PSEU</name>
<protein>
    <submittedName>
        <fullName evidence="1">Uncharacterized protein</fullName>
    </submittedName>
</protein>
<evidence type="ECO:0000313" key="1">
    <source>
        <dbReference type="EMBL" id="MBP2474887.1"/>
    </source>
</evidence>
<reference evidence="1 2" key="1">
    <citation type="submission" date="2021-03" db="EMBL/GenBank/DDBJ databases">
        <title>Sequencing the genomes of 1000 actinobacteria strains.</title>
        <authorList>
            <person name="Klenk H.-P."/>
        </authorList>
    </citation>
    <scope>NUCLEOTIDE SEQUENCE [LARGE SCALE GENOMIC DNA]</scope>
    <source>
        <strain evidence="1 2">DSM 44580</strain>
    </source>
</reference>
<accession>A0ABS5AF44</accession>
<dbReference type="RefSeq" id="WP_158103271.1">
    <property type="nucleotide sequence ID" value="NZ_JAGIOO010000001.1"/>
</dbReference>
<dbReference type="EMBL" id="JAGIOO010000001">
    <property type="protein sequence ID" value="MBP2474887.1"/>
    <property type="molecule type" value="Genomic_DNA"/>
</dbReference>
<gene>
    <name evidence="1" type="ORF">JOF53_003759</name>
</gene>
<organism evidence="1 2">
    <name type="scientific">Crossiella equi</name>
    <dbReference type="NCBI Taxonomy" id="130796"/>
    <lineage>
        <taxon>Bacteria</taxon>
        <taxon>Bacillati</taxon>
        <taxon>Actinomycetota</taxon>
        <taxon>Actinomycetes</taxon>
        <taxon>Pseudonocardiales</taxon>
        <taxon>Pseudonocardiaceae</taxon>
        <taxon>Crossiella</taxon>
    </lineage>
</organism>
<proteinExistence type="predicted"/>
<sequence length="47" mass="5047">MASEAPATAASLEAQRAACQRLVEQLGLHLVDVFIEPEHVVTETSAR</sequence>
<dbReference type="Proteomes" id="UP001519363">
    <property type="component" value="Unassembled WGS sequence"/>
</dbReference>
<keyword evidence="2" id="KW-1185">Reference proteome</keyword>
<evidence type="ECO:0000313" key="2">
    <source>
        <dbReference type="Proteomes" id="UP001519363"/>
    </source>
</evidence>